<protein>
    <submittedName>
        <fullName evidence="1">Uncharacterized protein</fullName>
    </submittedName>
</protein>
<name>A0A0E9TTF6_ANGAN</name>
<reference evidence="1" key="2">
    <citation type="journal article" date="2015" name="Fish Shellfish Immunol.">
        <title>Early steps in the European eel (Anguilla anguilla)-Vibrio vulnificus interaction in the gills: Role of the RtxA13 toxin.</title>
        <authorList>
            <person name="Callol A."/>
            <person name="Pajuelo D."/>
            <person name="Ebbesson L."/>
            <person name="Teles M."/>
            <person name="MacKenzie S."/>
            <person name="Amaro C."/>
        </authorList>
    </citation>
    <scope>NUCLEOTIDE SEQUENCE</scope>
</reference>
<proteinExistence type="predicted"/>
<organism evidence="1">
    <name type="scientific">Anguilla anguilla</name>
    <name type="common">European freshwater eel</name>
    <name type="synonym">Muraena anguilla</name>
    <dbReference type="NCBI Taxonomy" id="7936"/>
    <lineage>
        <taxon>Eukaryota</taxon>
        <taxon>Metazoa</taxon>
        <taxon>Chordata</taxon>
        <taxon>Craniata</taxon>
        <taxon>Vertebrata</taxon>
        <taxon>Euteleostomi</taxon>
        <taxon>Actinopterygii</taxon>
        <taxon>Neopterygii</taxon>
        <taxon>Teleostei</taxon>
        <taxon>Anguilliformes</taxon>
        <taxon>Anguillidae</taxon>
        <taxon>Anguilla</taxon>
    </lineage>
</organism>
<evidence type="ECO:0000313" key="1">
    <source>
        <dbReference type="EMBL" id="JAH56979.1"/>
    </source>
</evidence>
<dbReference type="EMBL" id="GBXM01051598">
    <property type="protein sequence ID" value="JAH56979.1"/>
    <property type="molecule type" value="Transcribed_RNA"/>
</dbReference>
<sequence>MSVLLALEHCWRR</sequence>
<reference evidence="1" key="1">
    <citation type="submission" date="2014-11" db="EMBL/GenBank/DDBJ databases">
        <authorList>
            <person name="Amaro Gonzalez C."/>
        </authorList>
    </citation>
    <scope>NUCLEOTIDE SEQUENCE</scope>
</reference>
<accession>A0A0E9TTF6</accession>